<feature type="active site" description="Proton acceptor" evidence="7">
    <location>
        <position position="77"/>
    </location>
</feature>
<feature type="binding site" evidence="7">
    <location>
        <position position="207"/>
    </location>
    <ligand>
        <name>substrate</name>
    </ligand>
</feature>
<proteinExistence type="inferred from homology"/>
<evidence type="ECO:0000256" key="7">
    <source>
        <dbReference type="HAMAP-Rule" id="MF_01405"/>
    </source>
</evidence>
<evidence type="ECO:0000256" key="2">
    <source>
        <dbReference type="ARBA" id="ARBA00022723"/>
    </source>
</evidence>
<dbReference type="EMBL" id="JBBPCC010000020">
    <property type="protein sequence ID" value="MEK8131306.1"/>
    <property type="molecule type" value="Genomic_DNA"/>
</dbReference>
<comment type="caution">
    <text evidence="9">The sequence shown here is derived from an EMBL/GenBank/DDBJ whole genome shotgun (WGS) entry which is preliminary data.</text>
</comment>
<dbReference type="InterPro" id="IPR020922">
    <property type="entry name" value="dITP/XTP_pyrophosphatase"/>
</dbReference>
<dbReference type="Pfam" id="PF01725">
    <property type="entry name" value="Ham1p_like"/>
    <property type="match status" value="2"/>
</dbReference>
<keyword evidence="4 7" id="KW-0378">Hydrolase</keyword>
<dbReference type="Gene3D" id="3.90.950.10">
    <property type="match status" value="1"/>
</dbReference>
<dbReference type="HAMAP" id="MF_01405">
    <property type="entry name" value="Non_canon_purine_NTPase"/>
    <property type="match status" value="1"/>
</dbReference>
<comment type="catalytic activity">
    <reaction evidence="7">
        <text>XTP + H2O = XMP + diphosphate + H(+)</text>
        <dbReference type="Rhea" id="RHEA:28610"/>
        <dbReference type="ChEBI" id="CHEBI:15377"/>
        <dbReference type="ChEBI" id="CHEBI:15378"/>
        <dbReference type="ChEBI" id="CHEBI:33019"/>
        <dbReference type="ChEBI" id="CHEBI:57464"/>
        <dbReference type="ChEBI" id="CHEBI:61314"/>
        <dbReference type="EC" id="3.6.1.66"/>
    </reaction>
</comment>
<dbReference type="RefSeq" id="WP_341418440.1">
    <property type="nucleotide sequence ID" value="NZ_JBBPCC010000020.1"/>
</dbReference>
<keyword evidence="6 7" id="KW-0546">Nucleotide metabolism</keyword>
<keyword evidence="5 7" id="KW-0460">Magnesium</keyword>
<dbReference type="Proteomes" id="UP001469365">
    <property type="component" value="Unassembled WGS sequence"/>
</dbReference>
<protein>
    <recommendedName>
        <fullName evidence="7">dITP/XTP pyrophosphatase</fullName>
        <ecNumber evidence="7">3.6.1.66</ecNumber>
    </recommendedName>
    <alternativeName>
        <fullName evidence="7">Non-canonical purine NTP pyrophosphatase</fullName>
    </alternativeName>
    <alternativeName>
        <fullName evidence="7">Non-standard purine NTP pyrophosphatase</fullName>
    </alternativeName>
    <alternativeName>
        <fullName evidence="7">Nucleoside-triphosphate diphosphatase</fullName>
    </alternativeName>
    <alternativeName>
        <fullName evidence="7">Nucleoside-triphosphate pyrophosphatase</fullName>
        <shortName evidence="7">NTPase</shortName>
    </alternativeName>
</protein>
<comment type="catalytic activity">
    <reaction evidence="7">
        <text>dITP + H2O = dIMP + diphosphate + H(+)</text>
        <dbReference type="Rhea" id="RHEA:28342"/>
        <dbReference type="ChEBI" id="CHEBI:15377"/>
        <dbReference type="ChEBI" id="CHEBI:15378"/>
        <dbReference type="ChEBI" id="CHEBI:33019"/>
        <dbReference type="ChEBI" id="CHEBI:61194"/>
        <dbReference type="ChEBI" id="CHEBI:61382"/>
        <dbReference type="EC" id="3.6.1.66"/>
    </reaction>
</comment>
<gene>
    <name evidence="9" type="ORF">WMW72_25695</name>
</gene>
<evidence type="ECO:0000313" key="10">
    <source>
        <dbReference type="Proteomes" id="UP001469365"/>
    </source>
</evidence>
<feature type="region of interest" description="Disordered" evidence="8">
    <location>
        <begin position="118"/>
        <end position="140"/>
    </location>
</feature>
<comment type="subunit">
    <text evidence="7">Homodimer.</text>
</comment>
<name>A0ABU9DR27_9BACL</name>
<dbReference type="InterPro" id="IPR002637">
    <property type="entry name" value="RdgB/HAM1"/>
</dbReference>
<feature type="binding site" evidence="7">
    <location>
        <position position="78"/>
    </location>
    <ligand>
        <name>substrate</name>
    </ligand>
</feature>
<comment type="caution">
    <text evidence="7">Lacks conserved residue(s) required for the propagation of feature annotation.</text>
</comment>
<evidence type="ECO:0000313" key="9">
    <source>
        <dbReference type="EMBL" id="MEK8131306.1"/>
    </source>
</evidence>
<comment type="similarity">
    <text evidence="1 7">Belongs to the HAM1 NTPase family.</text>
</comment>
<evidence type="ECO:0000256" key="1">
    <source>
        <dbReference type="ARBA" id="ARBA00008023"/>
    </source>
</evidence>
<comment type="function">
    <text evidence="7">Pyrophosphatase that catalyzes the hydrolysis of nucleoside triphosphates to their monophosphate derivatives, with a high preference for the non-canonical purine nucleotides XTP (xanthosine triphosphate), dITP (deoxyinosine triphosphate) and ITP. Seems to function as a house-cleaning enzyme that removes non-canonical purine nucleotides from the nucleotide pool, thus preventing their incorporation into DNA/RNA and avoiding chromosomal lesions.</text>
</comment>
<dbReference type="SUPFAM" id="SSF52972">
    <property type="entry name" value="ITPase-like"/>
    <property type="match status" value="1"/>
</dbReference>
<dbReference type="CDD" id="cd00515">
    <property type="entry name" value="HAM1"/>
    <property type="match status" value="1"/>
</dbReference>
<sequence>MRLHDPKVTEVVIATKNAGKVKEFEALFGAQGIVVRSLRDYPDIADIPEDGDTFAANALIKARAVAAILGAPVIADDSGLAVDRLGGAPGVYSARYAGEPCDDTANNRKLLEELRRLGPASTDSEGEAGPDRGAAGGSGEPVRLSGAQFICSIAFVDAEGKQIALVQGECPGEVLDGPRGAGGFGYDPLFYVPQLGRSMAELTMEEKNAISHRGQALRKLWAELEEAERV</sequence>
<dbReference type="PANTHER" id="PTHR11067">
    <property type="entry name" value="INOSINE TRIPHOSPHATE PYROPHOSPHATASE/HAM1 PROTEIN"/>
    <property type="match status" value="1"/>
</dbReference>
<organism evidence="9 10">
    <name type="scientific">Paenibacillus filicis</name>
    <dbReference type="NCBI Taxonomy" id="669464"/>
    <lineage>
        <taxon>Bacteria</taxon>
        <taxon>Bacillati</taxon>
        <taxon>Bacillota</taxon>
        <taxon>Bacilli</taxon>
        <taxon>Bacillales</taxon>
        <taxon>Paenibacillaceae</taxon>
        <taxon>Paenibacillus</taxon>
    </lineage>
</organism>
<comment type="catalytic activity">
    <reaction evidence="7">
        <text>ITP + H2O = IMP + diphosphate + H(+)</text>
        <dbReference type="Rhea" id="RHEA:29399"/>
        <dbReference type="ChEBI" id="CHEBI:15377"/>
        <dbReference type="ChEBI" id="CHEBI:15378"/>
        <dbReference type="ChEBI" id="CHEBI:33019"/>
        <dbReference type="ChEBI" id="CHEBI:58053"/>
        <dbReference type="ChEBI" id="CHEBI:61402"/>
        <dbReference type="EC" id="3.6.1.66"/>
    </reaction>
</comment>
<keyword evidence="10" id="KW-1185">Reference proteome</keyword>
<comment type="cofactor">
    <cofactor evidence="7">
        <name>Mg(2+)</name>
        <dbReference type="ChEBI" id="CHEBI:18420"/>
    </cofactor>
    <text evidence="7">Binds 1 Mg(2+) ion per subunit.</text>
</comment>
<keyword evidence="2 7" id="KW-0479">Metal-binding</keyword>
<dbReference type="InterPro" id="IPR029001">
    <property type="entry name" value="ITPase-like_fam"/>
</dbReference>
<evidence type="ECO:0000256" key="8">
    <source>
        <dbReference type="SAM" id="MobiDB-lite"/>
    </source>
</evidence>
<feature type="binding site" evidence="7">
    <location>
        <begin position="212"/>
        <end position="213"/>
    </location>
    <ligand>
        <name>substrate</name>
    </ligand>
</feature>
<feature type="binding site" evidence="7">
    <location>
        <begin position="184"/>
        <end position="187"/>
    </location>
    <ligand>
        <name>substrate</name>
    </ligand>
</feature>
<evidence type="ECO:0000256" key="4">
    <source>
        <dbReference type="ARBA" id="ARBA00022801"/>
    </source>
</evidence>
<reference evidence="9 10" key="1">
    <citation type="submission" date="2024-04" db="EMBL/GenBank/DDBJ databases">
        <title>draft genome sequnece of Paenibacillus filicis.</title>
        <authorList>
            <person name="Kim D.-U."/>
        </authorList>
    </citation>
    <scope>NUCLEOTIDE SEQUENCE [LARGE SCALE GENOMIC DNA]</scope>
    <source>
        <strain evidence="9 10">KACC14197</strain>
    </source>
</reference>
<feature type="binding site" evidence="7">
    <location>
        <position position="77"/>
    </location>
    <ligand>
        <name>Mg(2+)</name>
        <dbReference type="ChEBI" id="CHEBI:18420"/>
    </ligand>
</feature>
<dbReference type="PANTHER" id="PTHR11067:SF9">
    <property type="entry name" value="INOSINE TRIPHOSPHATE PYROPHOSPHATASE"/>
    <property type="match status" value="1"/>
</dbReference>
<evidence type="ECO:0000256" key="5">
    <source>
        <dbReference type="ARBA" id="ARBA00022842"/>
    </source>
</evidence>
<keyword evidence="3 7" id="KW-0547">Nucleotide-binding</keyword>
<feature type="binding site" evidence="7">
    <location>
        <begin position="15"/>
        <end position="20"/>
    </location>
    <ligand>
        <name>substrate</name>
    </ligand>
</feature>
<evidence type="ECO:0000256" key="6">
    <source>
        <dbReference type="ARBA" id="ARBA00023080"/>
    </source>
</evidence>
<evidence type="ECO:0000256" key="3">
    <source>
        <dbReference type="ARBA" id="ARBA00022741"/>
    </source>
</evidence>
<accession>A0ABU9DR27</accession>
<dbReference type="EC" id="3.6.1.66" evidence="7"/>